<evidence type="ECO:0000256" key="1">
    <source>
        <dbReference type="SAM" id="Phobius"/>
    </source>
</evidence>
<dbReference type="EMBL" id="CP042425">
    <property type="protein sequence ID" value="QEL18173.1"/>
    <property type="molecule type" value="Genomic_DNA"/>
</dbReference>
<feature type="transmembrane region" description="Helical" evidence="1">
    <location>
        <begin position="350"/>
        <end position="372"/>
    </location>
</feature>
<keyword evidence="1" id="KW-0472">Membrane</keyword>
<keyword evidence="1" id="KW-1133">Transmembrane helix</keyword>
<proteinExistence type="predicted"/>
<dbReference type="AlphaFoldDB" id="A0A5C1AIV1"/>
<evidence type="ECO:0000313" key="4">
    <source>
        <dbReference type="Proteomes" id="UP000324974"/>
    </source>
</evidence>
<evidence type="ECO:0000313" key="3">
    <source>
        <dbReference type="EMBL" id="QEL18173.1"/>
    </source>
</evidence>
<feature type="transmembrane region" description="Helical" evidence="1">
    <location>
        <begin position="313"/>
        <end position="338"/>
    </location>
</feature>
<dbReference type="Proteomes" id="UP000324974">
    <property type="component" value="Chromosome"/>
</dbReference>
<feature type="transmembrane region" description="Helical" evidence="1">
    <location>
        <begin position="211"/>
        <end position="232"/>
    </location>
</feature>
<protein>
    <recommendedName>
        <fullName evidence="2">DUF6798 domain-containing protein</fullName>
    </recommendedName>
</protein>
<organism evidence="3 4">
    <name type="scientific">Limnoglobus roseus</name>
    <dbReference type="NCBI Taxonomy" id="2598579"/>
    <lineage>
        <taxon>Bacteria</taxon>
        <taxon>Pseudomonadati</taxon>
        <taxon>Planctomycetota</taxon>
        <taxon>Planctomycetia</taxon>
        <taxon>Gemmatales</taxon>
        <taxon>Gemmataceae</taxon>
        <taxon>Limnoglobus</taxon>
    </lineage>
</organism>
<evidence type="ECO:0000259" key="2">
    <source>
        <dbReference type="Pfam" id="PF20604"/>
    </source>
</evidence>
<dbReference type="KEGG" id="lrs:PX52LOC_05187"/>
<reference evidence="4" key="1">
    <citation type="submission" date="2019-08" db="EMBL/GenBank/DDBJ databases">
        <title>Limnoglobus roseus gen. nov., sp. nov., a novel freshwater planctomycete with a giant genome from the family Gemmataceae.</title>
        <authorList>
            <person name="Kulichevskaya I.S."/>
            <person name="Naumoff D.G."/>
            <person name="Miroshnikov K."/>
            <person name="Ivanova A."/>
            <person name="Philippov D.A."/>
            <person name="Hakobyan A."/>
            <person name="Rijpstra I.C."/>
            <person name="Sinninghe Damste J.S."/>
            <person name="Liesack W."/>
            <person name="Dedysh S.N."/>
        </authorList>
    </citation>
    <scope>NUCLEOTIDE SEQUENCE [LARGE SCALE GENOMIC DNA]</scope>
    <source>
        <strain evidence="4">PX52</strain>
    </source>
</reference>
<feature type="domain" description="DUF6798" evidence="2">
    <location>
        <begin position="431"/>
        <end position="468"/>
    </location>
</feature>
<gene>
    <name evidence="3" type="ORF">PX52LOC_05187</name>
</gene>
<name>A0A5C1AIV1_9BACT</name>
<feature type="transmembrane region" description="Helical" evidence="1">
    <location>
        <begin position="175"/>
        <end position="199"/>
    </location>
</feature>
<feature type="transmembrane region" description="Helical" evidence="1">
    <location>
        <begin position="104"/>
        <end position="124"/>
    </location>
</feature>
<keyword evidence="4" id="KW-1185">Reference proteome</keyword>
<feature type="transmembrane region" description="Helical" evidence="1">
    <location>
        <begin position="263"/>
        <end position="282"/>
    </location>
</feature>
<feature type="transmembrane region" description="Helical" evidence="1">
    <location>
        <begin position="144"/>
        <end position="168"/>
    </location>
</feature>
<dbReference type="InterPro" id="IPR046477">
    <property type="entry name" value="DUF6798"/>
</dbReference>
<feature type="transmembrane region" description="Helical" evidence="1">
    <location>
        <begin position="70"/>
        <end position="92"/>
    </location>
</feature>
<feature type="transmembrane region" description="Helical" evidence="1">
    <location>
        <begin position="288"/>
        <end position="306"/>
    </location>
</feature>
<keyword evidence="1" id="KW-0812">Transmembrane</keyword>
<sequence length="526" mass="57469">MRFTLLAGGVFAVAYTQSPLFYSNQNQYLLHGFAGTPHWGHLANDWLANTLDPTPVFSTVVSATAGNYPWFWVPVLYTTVLVGYVAALVALVRRLPRRPTTPAGWAFAFGLLLLTHAALFRWLSVQLTGVDYPWNFQCGVANQYVLGAGFQPSVFGVFLVSSLAAFAYGRRAVAVAFAGAACAMHFTYLLPSTFLFLGYLTATWKVEGRRAALWLGLLMAGGLLPVVAFNAIRFQPTDAATFAEAQRLIVEVRIPHHCLVQKWLDPVAGLQIAWVVLAIALVRRTPTGLVLAVAAGTSIVLSALAAGTGYHLLLLLFPWRISVVLVPVATAIVVARLAAGLETVRVPKAVLQWTAGAIIAASFTAGIAFPLLNVGYAMNDTVEAGLLDYVNRTKKLGDVYLIPTRVPAVSGGRRGSRSTTFTPPPRPGGNLIPVDLQRFRLAAGAPIFVDFKAIPYADREVLEWYRRVLLAQRWYEERNWAAPETLHGLRAEGISCVVVPADQPIASRVYREEYADESFRVYRLEP</sequence>
<dbReference type="RefSeq" id="WP_149112701.1">
    <property type="nucleotide sequence ID" value="NZ_CP042425.1"/>
</dbReference>
<accession>A0A5C1AIV1</accession>
<dbReference type="Pfam" id="PF20604">
    <property type="entry name" value="DUF6798"/>
    <property type="match status" value="1"/>
</dbReference>
<dbReference type="OrthoDB" id="258302at2"/>